<evidence type="ECO:0000313" key="2">
    <source>
        <dbReference type="EMBL" id="MBW0131597.1"/>
    </source>
</evidence>
<organism evidence="2 3">
    <name type="scientific">Pseudonocardia oceani</name>
    <dbReference type="NCBI Taxonomy" id="2792013"/>
    <lineage>
        <taxon>Bacteria</taxon>
        <taxon>Bacillati</taxon>
        <taxon>Actinomycetota</taxon>
        <taxon>Actinomycetes</taxon>
        <taxon>Pseudonocardiales</taxon>
        <taxon>Pseudonocardiaceae</taxon>
        <taxon>Pseudonocardia</taxon>
    </lineage>
</organism>
<proteinExistence type="predicted"/>
<evidence type="ECO:0000256" key="1">
    <source>
        <dbReference type="SAM" id="SignalP"/>
    </source>
</evidence>
<dbReference type="Proteomes" id="UP000694300">
    <property type="component" value="Unassembled WGS sequence"/>
</dbReference>
<name>A0ABS6UHC7_9PSEU</name>
<dbReference type="EMBL" id="JADQDF010000001">
    <property type="protein sequence ID" value="MBW0131597.1"/>
    <property type="molecule type" value="Genomic_DNA"/>
</dbReference>
<evidence type="ECO:0008006" key="4">
    <source>
        <dbReference type="Google" id="ProtNLM"/>
    </source>
</evidence>
<evidence type="ECO:0000313" key="3">
    <source>
        <dbReference type="Proteomes" id="UP000694300"/>
    </source>
</evidence>
<dbReference type="RefSeq" id="WP_218591060.1">
    <property type="nucleotide sequence ID" value="NZ_JADQDE010000068.1"/>
</dbReference>
<comment type="caution">
    <text evidence="2">The sequence shown here is derived from an EMBL/GenBank/DDBJ whole genome shotgun (WGS) entry which is preliminary data.</text>
</comment>
<keyword evidence="3" id="KW-1185">Reference proteome</keyword>
<sequence>MSVLVAAALALTGCAAVVPGAGRPAAPVVVTATPDPLGSTAPETADEPPRPALAADVLPDECLVDALAFSALLGEPVLPPRQVVVTRADGSRPTSCVATSTAEPPEPLASVNVYEPRTGTPAEFVRSAPPQGRRTLDGAGEAAALVDTAPGVTLQLAGARFVVTIAVLDGAPGDDAWRTAAATALAALPA</sequence>
<reference evidence="2 3" key="1">
    <citation type="submission" date="2020-11" db="EMBL/GenBank/DDBJ databases">
        <title>Pseudonocardia abyssalis sp. nov. and Pseudonocardia oceani sp. nov., description and phylogenomic analysis of two novel actinomycetes isolated from the deep Southern Ocean.</title>
        <authorList>
            <person name="Parra J."/>
        </authorList>
    </citation>
    <scope>NUCLEOTIDE SEQUENCE [LARGE SCALE GENOMIC DNA]</scope>
    <source>
        <strain evidence="3">KRD185</strain>
    </source>
</reference>
<protein>
    <recommendedName>
        <fullName evidence="4">DUF2020 domain-containing protein</fullName>
    </recommendedName>
</protein>
<accession>A0ABS6UHC7</accession>
<feature type="signal peptide" evidence="1">
    <location>
        <begin position="1"/>
        <end position="15"/>
    </location>
</feature>
<feature type="chain" id="PRO_5045444285" description="DUF2020 domain-containing protein" evidence="1">
    <location>
        <begin position="16"/>
        <end position="190"/>
    </location>
</feature>
<gene>
    <name evidence="2" type="ORF">I4I82_28510</name>
</gene>
<keyword evidence="1" id="KW-0732">Signal</keyword>